<organism evidence="1 2">
    <name type="scientific">Purpureocillium lilacinum</name>
    <name type="common">Paecilomyces lilacinus</name>
    <dbReference type="NCBI Taxonomy" id="33203"/>
    <lineage>
        <taxon>Eukaryota</taxon>
        <taxon>Fungi</taxon>
        <taxon>Dikarya</taxon>
        <taxon>Ascomycota</taxon>
        <taxon>Pezizomycotina</taxon>
        <taxon>Sordariomycetes</taxon>
        <taxon>Hypocreomycetidae</taxon>
        <taxon>Hypocreales</taxon>
        <taxon>Ophiocordycipitaceae</taxon>
        <taxon>Purpureocillium</taxon>
    </lineage>
</organism>
<name>A0ACC4DYE8_PURLI</name>
<protein>
    <submittedName>
        <fullName evidence="1">Uncharacterized protein</fullName>
    </submittedName>
</protein>
<dbReference type="Proteomes" id="UP001638806">
    <property type="component" value="Unassembled WGS sequence"/>
</dbReference>
<accession>A0ACC4DYE8</accession>
<keyword evidence="2" id="KW-1185">Reference proteome</keyword>
<evidence type="ECO:0000313" key="2">
    <source>
        <dbReference type="Proteomes" id="UP001638806"/>
    </source>
</evidence>
<sequence length="287" mass="29924">MDASAAAPDAAPPPIPTRHHHVAPSSPPQHEHQHHHHHQQQQTPHRSSRGARSPPTSSRRPGSSAAIPPASPEVISNLITSLSVISQPANSHFESLSLPSSPALSGSASGGSFGVDYGAYNRPARDNDAIHRPLSLDELAASPPHESITGGLRSFIRSGSTHNSRPSSPGSLGGDSAASIGNLSIERGSALSPDLKPRRSHDSWGKKANRNSKGLMYMSSKERLRERELDRKRASGSAPSTSGTNAGMAEPGPASPTGESKLAAAGASRADPFLAGTPISEEEPARR</sequence>
<gene>
    <name evidence="1" type="ORF">ACCO45_002804</name>
</gene>
<comment type="caution">
    <text evidence="1">The sequence shown here is derived from an EMBL/GenBank/DDBJ whole genome shotgun (WGS) entry which is preliminary data.</text>
</comment>
<proteinExistence type="predicted"/>
<evidence type="ECO:0000313" key="1">
    <source>
        <dbReference type="EMBL" id="KAL3961281.1"/>
    </source>
</evidence>
<reference evidence="1" key="1">
    <citation type="submission" date="2024-12" db="EMBL/GenBank/DDBJ databases">
        <title>Comparative genomics and development of molecular markers within Purpureocillium lilacinum and among Purpureocillium species.</title>
        <authorList>
            <person name="Yeh Z.-Y."/>
            <person name="Ni N.-T."/>
            <person name="Lo P.-H."/>
            <person name="Mushyakhwo K."/>
            <person name="Lin C.-F."/>
            <person name="Nai Y.-S."/>
        </authorList>
    </citation>
    <scope>NUCLEOTIDE SEQUENCE</scope>
    <source>
        <strain evidence="1">NCHU-NPUST-175</strain>
    </source>
</reference>
<dbReference type="EMBL" id="JBGNUJ010000003">
    <property type="protein sequence ID" value="KAL3961281.1"/>
    <property type="molecule type" value="Genomic_DNA"/>
</dbReference>